<accession>A0A831RYH3</accession>
<dbReference type="InterPro" id="IPR018303">
    <property type="entry name" value="ATPase_P-typ_P_site"/>
</dbReference>
<sequence length="370" mass="38928">WMSWQRSFYTGMLLLVAASPCALAIGTPAAVLSGIAQAARNGVLIKGGVHLENMGTIKVMAFDKTGTLTEGRFSVTEILPMNGSTTEELLATAAAVEQQSSHPVAAAVVEAAMEKQLSLPRAGNLENVAGKGVMSMIDRKPVLVGSIKLFQDTDWYSLDKDLEDTISRLEAEGKTTMAVSHDGKFLGILALADTPRPGIHQILDKLRELGIQKLVMLTGDNQKVAEQIARQVGVTDVNADLLPEDKLLAINKLKDAYGTVAMTGDGVNDAPALATATVGIAMGGAGTAVALETADIALMADDLGKLPFAVGLSRAARRIIVQNLAVSLGVILMLIITALSQSIALTGTVIIHEGSTIVVVLNALRLLRYR</sequence>
<keyword evidence="8" id="KW-1278">Translocase</keyword>
<evidence type="ECO:0000256" key="1">
    <source>
        <dbReference type="ARBA" id="ARBA00004141"/>
    </source>
</evidence>
<keyword evidence="7" id="KW-0460">Magnesium</keyword>
<evidence type="ECO:0000256" key="6">
    <source>
        <dbReference type="ARBA" id="ARBA00022840"/>
    </source>
</evidence>
<evidence type="ECO:0000313" key="13">
    <source>
        <dbReference type="EMBL" id="HEC07015.1"/>
    </source>
</evidence>
<dbReference type="InterPro" id="IPR023299">
    <property type="entry name" value="ATPase_P-typ_cyto_dom_N"/>
</dbReference>
<dbReference type="InterPro" id="IPR044492">
    <property type="entry name" value="P_typ_ATPase_HD_dom"/>
</dbReference>
<dbReference type="InterPro" id="IPR023214">
    <property type="entry name" value="HAD_sf"/>
</dbReference>
<dbReference type="SFLD" id="SFLDF00027">
    <property type="entry name" value="p-type_atpase"/>
    <property type="match status" value="1"/>
</dbReference>
<dbReference type="InterPro" id="IPR001757">
    <property type="entry name" value="P_typ_ATPase"/>
</dbReference>
<dbReference type="GO" id="GO:0019829">
    <property type="term" value="F:ATPase-coupled monoatomic cation transmembrane transporter activity"/>
    <property type="evidence" value="ECO:0007669"/>
    <property type="project" value="InterPro"/>
</dbReference>
<name>A0A831RYH3_9GAMM</name>
<dbReference type="PANTHER" id="PTHR43079:SF1">
    <property type="entry name" value="CADMIUM_ZINC-TRANSPORTING ATPASE HMA1, CHLOROPLASTIC-RELATED"/>
    <property type="match status" value="1"/>
</dbReference>
<feature type="transmembrane region" description="Helical" evidence="11">
    <location>
        <begin position="319"/>
        <end position="337"/>
    </location>
</feature>
<dbReference type="Proteomes" id="UP000886339">
    <property type="component" value="Unassembled WGS sequence"/>
</dbReference>
<evidence type="ECO:0000256" key="12">
    <source>
        <dbReference type="SAM" id="SignalP"/>
    </source>
</evidence>
<feature type="transmembrane region" description="Helical" evidence="11">
    <location>
        <begin position="343"/>
        <end position="364"/>
    </location>
</feature>
<evidence type="ECO:0000256" key="9">
    <source>
        <dbReference type="ARBA" id="ARBA00022989"/>
    </source>
</evidence>
<comment type="similarity">
    <text evidence="2 11">Belongs to the cation transport ATPase (P-type) (TC 3.A.3) family. Type IB subfamily.</text>
</comment>
<gene>
    <name evidence="13" type="ORF">ENJ12_09195</name>
</gene>
<protein>
    <submittedName>
        <fullName evidence="13">Heavy metal translocating P-type ATPase</fullName>
    </submittedName>
</protein>
<dbReference type="SFLD" id="SFLDG00002">
    <property type="entry name" value="C1.7:_P-type_atpase_like"/>
    <property type="match status" value="1"/>
</dbReference>
<comment type="caution">
    <text evidence="13">The sequence shown here is derived from an EMBL/GenBank/DDBJ whole genome shotgun (WGS) entry which is preliminary data.</text>
</comment>
<evidence type="ECO:0000256" key="4">
    <source>
        <dbReference type="ARBA" id="ARBA00022723"/>
    </source>
</evidence>
<proteinExistence type="inferred from homology"/>
<reference evidence="13" key="1">
    <citation type="journal article" date="2020" name="mSystems">
        <title>Genome- and Community-Level Interaction Insights into Carbon Utilization and Element Cycling Functions of Hydrothermarchaeota in Hydrothermal Sediment.</title>
        <authorList>
            <person name="Zhou Z."/>
            <person name="Liu Y."/>
            <person name="Xu W."/>
            <person name="Pan J."/>
            <person name="Luo Z.H."/>
            <person name="Li M."/>
        </authorList>
    </citation>
    <scope>NUCLEOTIDE SEQUENCE [LARGE SCALE GENOMIC DNA]</scope>
    <source>
        <strain evidence="13">HyVt-458</strain>
    </source>
</reference>
<dbReference type="GO" id="GO:0016887">
    <property type="term" value="F:ATP hydrolysis activity"/>
    <property type="evidence" value="ECO:0007669"/>
    <property type="project" value="InterPro"/>
</dbReference>
<dbReference type="InterPro" id="IPR036412">
    <property type="entry name" value="HAD-like_sf"/>
</dbReference>
<keyword evidence="9 11" id="KW-1133">Transmembrane helix</keyword>
<keyword evidence="3 11" id="KW-0812">Transmembrane</keyword>
<dbReference type="InterPro" id="IPR027256">
    <property type="entry name" value="P-typ_ATPase_IB"/>
</dbReference>
<evidence type="ECO:0000256" key="5">
    <source>
        <dbReference type="ARBA" id="ARBA00022741"/>
    </source>
</evidence>
<evidence type="ECO:0000256" key="3">
    <source>
        <dbReference type="ARBA" id="ARBA00022692"/>
    </source>
</evidence>
<keyword evidence="10 11" id="KW-0472">Membrane</keyword>
<feature type="non-terminal residue" evidence="13">
    <location>
        <position position="1"/>
    </location>
</feature>
<dbReference type="Gene3D" id="3.40.1110.10">
    <property type="entry name" value="Calcium-transporting ATPase, cytoplasmic domain N"/>
    <property type="match status" value="1"/>
</dbReference>
<dbReference type="GO" id="GO:0005524">
    <property type="term" value="F:ATP binding"/>
    <property type="evidence" value="ECO:0007669"/>
    <property type="project" value="UniProtKB-UniRule"/>
</dbReference>
<evidence type="ECO:0000256" key="8">
    <source>
        <dbReference type="ARBA" id="ARBA00022967"/>
    </source>
</evidence>
<comment type="subcellular location">
    <subcellularLocation>
        <location evidence="11">Cell membrane</location>
    </subcellularLocation>
    <subcellularLocation>
        <location evidence="1">Membrane</location>
        <topology evidence="1">Multi-pass membrane protein</topology>
    </subcellularLocation>
</comment>
<feature type="signal peptide" evidence="12">
    <location>
        <begin position="1"/>
        <end position="24"/>
    </location>
</feature>
<evidence type="ECO:0000256" key="11">
    <source>
        <dbReference type="RuleBase" id="RU362081"/>
    </source>
</evidence>
<dbReference type="GO" id="GO:0015662">
    <property type="term" value="F:P-type ion transporter activity"/>
    <property type="evidence" value="ECO:0007669"/>
    <property type="project" value="UniProtKB-ARBA"/>
</dbReference>
<dbReference type="AlphaFoldDB" id="A0A831RYH3"/>
<keyword evidence="11" id="KW-1003">Cell membrane</keyword>
<dbReference type="EMBL" id="DRLF01000320">
    <property type="protein sequence ID" value="HEC07015.1"/>
    <property type="molecule type" value="Genomic_DNA"/>
</dbReference>
<evidence type="ECO:0000256" key="2">
    <source>
        <dbReference type="ARBA" id="ARBA00006024"/>
    </source>
</evidence>
<organism evidence="13">
    <name type="scientific">Thiolapillus brandeum</name>
    <dbReference type="NCBI Taxonomy" id="1076588"/>
    <lineage>
        <taxon>Bacteria</taxon>
        <taxon>Pseudomonadati</taxon>
        <taxon>Pseudomonadota</taxon>
        <taxon>Gammaproteobacteria</taxon>
        <taxon>Chromatiales</taxon>
        <taxon>Sedimenticolaceae</taxon>
        <taxon>Thiolapillus</taxon>
    </lineage>
</organism>
<dbReference type="PANTHER" id="PTHR43079">
    <property type="entry name" value="PROBABLE CADMIUM/ZINC-TRANSPORTING ATPASE HMA1"/>
    <property type="match status" value="1"/>
</dbReference>
<comment type="caution">
    <text evidence="11">Lacks conserved residue(s) required for the propagation of feature annotation.</text>
</comment>
<dbReference type="Pfam" id="PF00702">
    <property type="entry name" value="Hydrolase"/>
    <property type="match status" value="1"/>
</dbReference>
<dbReference type="NCBIfam" id="TIGR01494">
    <property type="entry name" value="ATPase_P-type"/>
    <property type="match status" value="1"/>
</dbReference>
<evidence type="ECO:0000256" key="10">
    <source>
        <dbReference type="ARBA" id="ARBA00023136"/>
    </source>
</evidence>
<dbReference type="SFLD" id="SFLDS00003">
    <property type="entry name" value="Haloacid_Dehalogenase"/>
    <property type="match status" value="1"/>
</dbReference>
<dbReference type="PROSITE" id="PS00154">
    <property type="entry name" value="ATPASE_E1_E2"/>
    <property type="match status" value="1"/>
</dbReference>
<dbReference type="GO" id="GO:0046872">
    <property type="term" value="F:metal ion binding"/>
    <property type="evidence" value="ECO:0007669"/>
    <property type="project" value="UniProtKB-KW"/>
</dbReference>
<dbReference type="InterPro" id="IPR051949">
    <property type="entry name" value="Cation_Transport_ATPase"/>
</dbReference>
<dbReference type="NCBIfam" id="TIGR01525">
    <property type="entry name" value="ATPase-IB_hvy"/>
    <property type="match status" value="1"/>
</dbReference>
<keyword evidence="4 11" id="KW-0479">Metal-binding</keyword>
<dbReference type="GO" id="GO:0005886">
    <property type="term" value="C:plasma membrane"/>
    <property type="evidence" value="ECO:0007669"/>
    <property type="project" value="UniProtKB-SubCell"/>
</dbReference>
<dbReference type="Gene3D" id="3.40.50.1000">
    <property type="entry name" value="HAD superfamily/HAD-like"/>
    <property type="match status" value="1"/>
</dbReference>
<keyword evidence="6 11" id="KW-0067">ATP-binding</keyword>
<keyword evidence="12" id="KW-0732">Signal</keyword>
<keyword evidence="5 11" id="KW-0547">Nucleotide-binding</keyword>
<feature type="chain" id="PRO_5032952896" evidence="12">
    <location>
        <begin position="25"/>
        <end position="370"/>
    </location>
</feature>
<dbReference type="PRINTS" id="PR00119">
    <property type="entry name" value="CATATPASE"/>
</dbReference>
<evidence type="ECO:0000256" key="7">
    <source>
        <dbReference type="ARBA" id="ARBA00022842"/>
    </source>
</evidence>
<dbReference type="SUPFAM" id="SSF56784">
    <property type="entry name" value="HAD-like"/>
    <property type="match status" value="1"/>
</dbReference>